<dbReference type="GO" id="GO:0005737">
    <property type="term" value="C:cytoplasm"/>
    <property type="evidence" value="ECO:0007669"/>
    <property type="project" value="UniProtKB-SubCell"/>
</dbReference>
<evidence type="ECO:0000256" key="2">
    <source>
        <dbReference type="ARBA" id="ARBA00022490"/>
    </source>
</evidence>
<dbReference type="FunFam" id="1.10.150.50:FF:000055">
    <property type="entry name" value="Sterile alpha motif domain containing 5"/>
    <property type="match status" value="1"/>
</dbReference>
<keyword evidence="8" id="KW-1185">Reference proteome</keyword>
<dbReference type="PANTHER" id="PTHR12301">
    <property type="entry name" value="SAM-DOMAIN, SH3 AND NUCLEAR LOCALIZATION SIGNALS PROTEIN RELATED"/>
    <property type="match status" value="1"/>
</dbReference>
<dbReference type="SUPFAM" id="SSF47769">
    <property type="entry name" value="SAM/Pointed domain"/>
    <property type="match status" value="2"/>
</dbReference>
<reference evidence="7" key="2">
    <citation type="submission" date="2022-06" db="UniProtKB">
        <authorList>
            <consortium name="EnsemblMetazoa"/>
        </authorList>
    </citation>
    <scope>IDENTIFICATION</scope>
</reference>
<dbReference type="InterPro" id="IPR001660">
    <property type="entry name" value="SAM"/>
</dbReference>
<dbReference type="InterPro" id="IPR013761">
    <property type="entry name" value="SAM/pointed_sf"/>
</dbReference>
<feature type="region of interest" description="Disordered" evidence="5">
    <location>
        <begin position="315"/>
        <end position="336"/>
    </location>
</feature>
<name>A0A8R1W3G4_ACYPI</name>
<dbReference type="OrthoDB" id="10047268at2759"/>
<dbReference type="Gene3D" id="1.10.150.50">
    <property type="entry name" value="Transcription Factor, Ets-1"/>
    <property type="match status" value="2"/>
</dbReference>
<dbReference type="Proteomes" id="UP000007819">
    <property type="component" value="Chromosome A2"/>
</dbReference>
<accession>A0A8R1W3G4</accession>
<dbReference type="RefSeq" id="XP_001951864.2">
    <property type="nucleotide sequence ID" value="XM_001951829.4"/>
</dbReference>
<evidence type="ECO:0000313" key="7">
    <source>
        <dbReference type="EnsemblMetazoa" id="XP_001951864.2"/>
    </source>
</evidence>
<feature type="domain" description="SAM" evidence="6">
    <location>
        <begin position="732"/>
        <end position="796"/>
    </location>
</feature>
<evidence type="ECO:0000256" key="3">
    <source>
        <dbReference type="ARBA" id="ARBA00065890"/>
    </source>
</evidence>
<feature type="compositionally biased region" description="Polar residues" evidence="5">
    <location>
        <begin position="637"/>
        <end position="650"/>
    </location>
</feature>
<protein>
    <recommendedName>
        <fullName evidence="4">Sterile alpha motif domain-containing protein 5</fullName>
    </recommendedName>
</protein>
<proteinExistence type="predicted"/>
<dbReference type="EnsemblMetazoa" id="XM_001951829.5">
    <property type="protein sequence ID" value="XP_001951864.2"/>
    <property type="gene ID" value="LOC100164446"/>
</dbReference>
<feature type="domain" description="SAM" evidence="6">
    <location>
        <begin position="10"/>
        <end position="69"/>
    </location>
</feature>
<feature type="compositionally biased region" description="Basic residues" evidence="5">
    <location>
        <begin position="591"/>
        <end position="603"/>
    </location>
</feature>
<organism evidence="7 8">
    <name type="scientific">Acyrthosiphon pisum</name>
    <name type="common">Pea aphid</name>
    <dbReference type="NCBI Taxonomy" id="7029"/>
    <lineage>
        <taxon>Eukaryota</taxon>
        <taxon>Metazoa</taxon>
        <taxon>Ecdysozoa</taxon>
        <taxon>Arthropoda</taxon>
        <taxon>Hexapoda</taxon>
        <taxon>Insecta</taxon>
        <taxon>Pterygota</taxon>
        <taxon>Neoptera</taxon>
        <taxon>Paraneoptera</taxon>
        <taxon>Hemiptera</taxon>
        <taxon>Sternorrhyncha</taxon>
        <taxon>Aphidomorpha</taxon>
        <taxon>Aphidoidea</taxon>
        <taxon>Aphididae</taxon>
        <taxon>Macrosiphini</taxon>
        <taxon>Acyrthosiphon</taxon>
    </lineage>
</organism>
<dbReference type="Pfam" id="PF00536">
    <property type="entry name" value="SAM_1"/>
    <property type="match status" value="2"/>
</dbReference>
<keyword evidence="2" id="KW-0963">Cytoplasm</keyword>
<dbReference type="GeneID" id="100164446"/>
<evidence type="ECO:0000256" key="1">
    <source>
        <dbReference type="ARBA" id="ARBA00004496"/>
    </source>
</evidence>
<dbReference type="Gene3D" id="2.30.30.40">
    <property type="entry name" value="SH3 Domains"/>
    <property type="match status" value="1"/>
</dbReference>
<feature type="compositionally biased region" description="Basic residues" evidence="5">
    <location>
        <begin position="487"/>
        <end position="499"/>
    </location>
</feature>
<evidence type="ECO:0000259" key="6">
    <source>
        <dbReference type="PROSITE" id="PS50105"/>
    </source>
</evidence>
<dbReference type="AlphaFoldDB" id="A0A8R1W3G4"/>
<feature type="region of interest" description="Disordered" evidence="5">
    <location>
        <begin position="567"/>
        <end position="650"/>
    </location>
</feature>
<dbReference type="KEGG" id="api:100164446"/>
<dbReference type="SUPFAM" id="SSF50044">
    <property type="entry name" value="SH3-domain"/>
    <property type="match status" value="1"/>
</dbReference>
<comment type="subcellular location">
    <subcellularLocation>
        <location evidence="1">Cytoplasm</location>
    </subcellularLocation>
</comment>
<feature type="region of interest" description="Disordered" evidence="5">
    <location>
        <begin position="796"/>
        <end position="946"/>
    </location>
</feature>
<sequence length="946" mass="104659">MTTKNGSNIVVEWLRSLHLGQYADSFLDNGYDDLEICKQVGDPDMDAIGVFNPSHRNRLLQSVRTLREEGAASVYFTLEESAAIQEECKYSTSKEQCAPSPGHSSGSSTQELQQVHYDEYEEGKAELVRIPKLQLKLLLKDKLLQDGIRLSSQPYTTQNGERGYLEGLASRYADLYNTHYRDILEYLDELRAAEWAELSPRITLLAPSSPSRSPCNMAGNPYSHHLYAPGKYSPSSCLSDREEDEIYGLTMAERRFPPAAAAVRPPVHLNTAIRQHTVQQPCLSPRSAYFYEFPPADRPGKKKITLTRFLRNFKTHRRDKSRSQQNVSARANTPDCLGMTMMDNRNRCVPMSGRNHVGNPSGFEETIHRLKVQEAMIKKERFDREHEDILREIRHGLLRYGGGGGGGGPGKPTARCNTSDETYMYDDDMLRHWYDEPPYESDPEELLMEHANNRVYYGYAKHRAPRNNNSGSVISLRSAGDISLSGGHHHRGGSGHHRQTATGLLLPASGSGQPTTIIPLRRQNRESGDYATSDVQSVCSRMSSLSVETNRSDYDQELYHRLRMNGMDTAVSPGHSSDYADQDDSFLQSPRHSKRQHHHRSKTSSKQLKQNQRPNRHHSSAESLPSTSSAQALMGAASQSSEESPTSCDGTQKVQVLALARAVANSSPNPYDKDALKFNKGDVILVTTMNASGIWKGMVKGCDRIGTFKFGKVQPLVNESNGLEKSKQNAKHRPKSLLQLLRTIGMEEQMSVFAMNGFGDLQSFCEIREADLDYMGIMAPEQRAKILAAVQVMHDYQSPEDDSSSTEENKTDPSCDDSQEAAHGQRTIVPGADVTKSKPTPKPRFSANNGNDAGLSSPEYSKKAPKSADDRQHFGNDTTNSSAAAAAAATKPNSCTSSEKSSDSGVSTSSSVCFGNMARGKRNGASHQLNGKNNFAGHLVQQNVKD</sequence>
<dbReference type="PANTHER" id="PTHR12301:SF8">
    <property type="entry name" value="STERILE ALPHA MOTIF DOMAIN-CONTAINING PROTEIN 5"/>
    <property type="match status" value="1"/>
</dbReference>
<reference evidence="8" key="1">
    <citation type="submission" date="2010-06" db="EMBL/GenBank/DDBJ databases">
        <authorList>
            <person name="Jiang H."/>
            <person name="Abraham K."/>
            <person name="Ali S."/>
            <person name="Alsbrooks S.L."/>
            <person name="Anim B.N."/>
            <person name="Anosike U.S."/>
            <person name="Attaway T."/>
            <person name="Bandaranaike D.P."/>
            <person name="Battles P.K."/>
            <person name="Bell S.N."/>
            <person name="Bell A.V."/>
            <person name="Beltran B."/>
            <person name="Bickham C."/>
            <person name="Bustamante Y."/>
            <person name="Caleb T."/>
            <person name="Canada A."/>
            <person name="Cardenas V."/>
            <person name="Carter K."/>
            <person name="Chacko J."/>
            <person name="Chandrabose M.N."/>
            <person name="Chavez D."/>
            <person name="Chavez A."/>
            <person name="Chen L."/>
            <person name="Chu H.-S."/>
            <person name="Claassen K.J."/>
            <person name="Cockrell R."/>
            <person name="Collins M."/>
            <person name="Cooper J.A."/>
            <person name="Cree A."/>
            <person name="Curry S.M."/>
            <person name="Da Y."/>
            <person name="Dao M.D."/>
            <person name="Das B."/>
            <person name="Davila M.-L."/>
            <person name="Davy-Carroll L."/>
            <person name="Denson S."/>
            <person name="Dinh H."/>
            <person name="Ebong V.E."/>
            <person name="Edwards J.R."/>
            <person name="Egan A."/>
            <person name="El-Daye J."/>
            <person name="Escobedo L."/>
            <person name="Fernandez S."/>
            <person name="Fernando P.R."/>
            <person name="Flagg N."/>
            <person name="Forbes L.D."/>
            <person name="Fowler R.G."/>
            <person name="Fu Q."/>
            <person name="Gabisi R.A."/>
            <person name="Ganer J."/>
            <person name="Garbino Pronczuk A."/>
            <person name="Garcia R.M."/>
            <person name="Garner T."/>
            <person name="Garrett T.E."/>
            <person name="Gonzalez D.A."/>
            <person name="Hamid H."/>
            <person name="Hawkins E.S."/>
            <person name="Hirani K."/>
            <person name="Hogues M.E."/>
            <person name="Hollins B."/>
            <person name="Hsiao C.-H."/>
            <person name="Jabil R."/>
            <person name="James M.L."/>
            <person name="Jhangiani S.N."/>
            <person name="Johnson B."/>
            <person name="Johnson Q."/>
            <person name="Joshi V."/>
            <person name="Kalu J.B."/>
            <person name="Kam C."/>
            <person name="Kashfia A."/>
            <person name="Keebler J."/>
            <person name="Kisamo H."/>
            <person name="Kovar C.L."/>
            <person name="Lago L.A."/>
            <person name="Lai C.-Y."/>
            <person name="Laidlaw J."/>
            <person name="Lara F."/>
            <person name="Le T.-K."/>
            <person name="Lee S.L."/>
            <person name="Legall F.H."/>
            <person name="Lemon S.J."/>
            <person name="Lewis L.R."/>
            <person name="Li B."/>
            <person name="Liu Y."/>
            <person name="Liu Y.-S."/>
            <person name="Lopez J."/>
            <person name="Lozado R.J."/>
            <person name="Lu J."/>
            <person name="Madu R.C."/>
            <person name="Maheshwari M."/>
            <person name="Maheshwari R."/>
            <person name="Malloy K."/>
            <person name="Martinez E."/>
            <person name="Mathew T."/>
            <person name="Mercado I.C."/>
            <person name="Mercado C."/>
            <person name="Meyer B."/>
            <person name="Montgomery K."/>
            <person name="Morgan M.B."/>
            <person name="Munidasa M."/>
            <person name="Nazareth L.V."/>
            <person name="Nelson J."/>
            <person name="Ng B.M."/>
            <person name="Nguyen N.B."/>
            <person name="Nguyen P.Q."/>
            <person name="Nguyen T."/>
            <person name="Obregon M."/>
            <person name="Okwuonu G.O."/>
            <person name="Onwere C.G."/>
            <person name="Orozco G."/>
            <person name="Parra A."/>
            <person name="Patel S."/>
            <person name="Patil S."/>
            <person name="Perez A."/>
            <person name="Perez Y."/>
            <person name="Pham C."/>
            <person name="Primus E.L."/>
            <person name="Pu L.-L."/>
            <person name="Puazo M."/>
            <person name="Qin X."/>
            <person name="Quiroz J.B."/>
            <person name="Reese J."/>
            <person name="Richards S."/>
            <person name="Rives C.M."/>
            <person name="Robberts R."/>
            <person name="Ruiz S.J."/>
            <person name="Ruiz M.J."/>
            <person name="Santibanez J."/>
            <person name="Schneider B.W."/>
            <person name="Sisson I."/>
            <person name="Smith M."/>
            <person name="Sodergren E."/>
            <person name="Song X.-Z."/>
            <person name="Song B.B."/>
            <person name="Summersgill H."/>
            <person name="Thelus R."/>
            <person name="Thornton R.D."/>
            <person name="Trejos Z.Y."/>
            <person name="Usmani K."/>
            <person name="Vattathil S."/>
            <person name="Villasana D."/>
            <person name="Walker D.L."/>
            <person name="Wang S."/>
            <person name="Wang K."/>
            <person name="White C.S."/>
            <person name="Williams A.C."/>
            <person name="Williamson J."/>
            <person name="Wilson K."/>
            <person name="Woghiren I.O."/>
            <person name="Woodworth J.R."/>
            <person name="Worley K.C."/>
            <person name="Wright R.A."/>
            <person name="Wu W."/>
            <person name="Young L."/>
            <person name="Zhang L."/>
            <person name="Zhang J."/>
            <person name="Zhu Y."/>
            <person name="Muzny D.M."/>
            <person name="Weinstock G."/>
            <person name="Gibbs R.A."/>
        </authorList>
    </citation>
    <scope>NUCLEOTIDE SEQUENCE [LARGE SCALE GENOMIC DNA]</scope>
    <source>
        <strain evidence="8">LSR1</strain>
    </source>
</reference>
<dbReference type="InterPro" id="IPR058666">
    <property type="entry name" value="SASH1/NUB1_homeodomain"/>
</dbReference>
<feature type="compositionally biased region" description="Basic and acidic residues" evidence="5">
    <location>
        <begin position="860"/>
        <end position="874"/>
    </location>
</feature>
<dbReference type="PROSITE" id="PS50105">
    <property type="entry name" value="SAM_DOMAIN"/>
    <property type="match status" value="2"/>
</dbReference>
<feature type="compositionally biased region" description="Low complexity" evidence="5">
    <location>
        <begin position="897"/>
        <end position="911"/>
    </location>
</feature>
<evidence type="ECO:0000313" key="8">
    <source>
        <dbReference type="Proteomes" id="UP000007819"/>
    </source>
</evidence>
<feature type="region of interest" description="Disordered" evidence="5">
    <location>
        <begin position="486"/>
        <end position="535"/>
    </location>
</feature>
<dbReference type="Pfam" id="PF26285">
    <property type="entry name" value="SASH1_Homeodomain"/>
    <property type="match status" value="1"/>
</dbReference>
<dbReference type="InterPro" id="IPR051725">
    <property type="entry name" value="SAM-SH3_domain_protein"/>
</dbReference>
<comment type="subunit">
    <text evidence="3">Interacts promiscuously (via SAM domain) with EPHA5, EPHA6, EPHA7, EPHA8, EPHB1, EPHB2, EPHB3 and EPHB4 (via SAM domain) (in vitro).</text>
</comment>
<evidence type="ECO:0000256" key="4">
    <source>
        <dbReference type="ARBA" id="ARBA00073398"/>
    </source>
</evidence>
<dbReference type="SMART" id="SM00454">
    <property type="entry name" value="SAM"/>
    <property type="match status" value="2"/>
</dbReference>
<dbReference type="InterPro" id="IPR036028">
    <property type="entry name" value="SH3-like_dom_sf"/>
</dbReference>
<evidence type="ECO:0000256" key="5">
    <source>
        <dbReference type="SAM" id="MobiDB-lite"/>
    </source>
</evidence>
<dbReference type="CDD" id="cd09527">
    <property type="entry name" value="SAM_Samd5"/>
    <property type="match status" value="1"/>
</dbReference>